<sequence>MELTTRPLIGEISEADAQKMVAAYGADAKGVSKSVWFGLDQIDQLTTLLKAESLIGAGTDGLRVYFAQYTQDTLNGMDPSNEGKNTVVFVSTRKAVDENNKEFHEDYFEGLQLPIHAIPENRGELCQPQCAGTKL</sequence>
<dbReference type="EMBL" id="JBHLTS010000017">
    <property type="protein sequence ID" value="MFC0513786.1"/>
    <property type="molecule type" value="Genomic_DNA"/>
</dbReference>
<accession>A0ABV6L2A6</accession>
<keyword evidence="2" id="KW-1185">Reference proteome</keyword>
<comment type="caution">
    <text evidence="1">The sequence shown here is derived from an EMBL/GenBank/DDBJ whole genome shotgun (WGS) entry which is preliminary data.</text>
</comment>
<dbReference type="RefSeq" id="WP_377021644.1">
    <property type="nucleotide sequence ID" value="NZ_JBHLTS010000017.1"/>
</dbReference>
<reference evidence="1 2" key="1">
    <citation type="submission" date="2024-09" db="EMBL/GenBank/DDBJ databases">
        <authorList>
            <person name="Sun Q."/>
            <person name="Mori K."/>
        </authorList>
    </citation>
    <scope>NUCLEOTIDE SEQUENCE [LARGE SCALE GENOMIC DNA]</scope>
    <source>
        <strain evidence="1 2">NCAIM B.02415</strain>
    </source>
</reference>
<evidence type="ECO:0000313" key="2">
    <source>
        <dbReference type="Proteomes" id="UP001589828"/>
    </source>
</evidence>
<dbReference type="Proteomes" id="UP001589828">
    <property type="component" value="Unassembled WGS sequence"/>
</dbReference>
<organism evidence="1 2">
    <name type="scientific">Mucilaginibacter angelicae</name>
    <dbReference type="NCBI Taxonomy" id="869718"/>
    <lineage>
        <taxon>Bacteria</taxon>
        <taxon>Pseudomonadati</taxon>
        <taxon>Bacteroidota</taxon>
        <taxon>Sphingobacteriia</taxon>
        <taxon>Sphingobacteriales</taxon>
        <taxon>Sphingobacteriaceae</taxon>
        <taxon>Mucilaginibacter</taxon>
    </lineage>
</organism>
<name>A0ABV6L2A6_9SPHI</name>
<protein>
    <submittedName>
        <fullName evidence="1">Uncharacterized protein</fullName>
    </submittedName>
</protein>
<proteinExistence type="predicted"/>
<gene>
    <name evidence="1" type="ORF">ACFFGT_06230</name>
</gene>
<evidence type="ECO:0000313" key="1">
    <source>
        <dbReference type="EMBL" id="MFC0513786.1"/>
    </source>
</evidence>